<gene>
    <name evidence="8" type="ORF">ACFSC0_08410</name>
</gene>
<keyword evidence="6 7" id="KW-0472">Membrane</keyword>
<evidence type="ECO:0000256" key="6">
    <source>
        <dbReference type="ARBA" id="ARBA00023136"/>
    </source>
</evidence>
<evidence type="ECO:0000313" key="8">
    <source>
        <dbReference type="EMBL" id="MFD1783412.1"/>
    </source>
</evidence>
<evidence type="ECO:0000256" key="5">
    <source>
        <dbReference type="ARBA" id="ARBA00022989"/>
    </source>
</evidence>
<comment type="subcellular location">
    <subcellularLocation>
        <location evidence="1 7">Cell membrane</location>
        <topology evidence="1 7">Multi-pass membrane protein</topology>
    </subcellularLocation>
</comment>
<evidence type="ECO:0000256" key="2">
    <source>
        <dbReference type="ARBA" id="ARBA00009784"/>
    </source>
</evidence>
<comment type="similarity">
    <text evidence="2 7">Belongs to the UPF0056 (MarC) family.</text>
</comment>
<organism evidence="8 9">
    <name type="scientific">Phenylobacterium terrae</name>
    <dbReference type="NCBI Taxonomy" id="2665495"/>
    <lineage>
        <taxon>Bacteria</taxon>
        <taxon>Pseudomonadati</taxon>
        <taxon>Pseudomonadota</taxon>
        <taxon>Alphaproteobacteria</taxon>
        <taxon>Caulobacterales</taxon>
        <taxon>Caulobacteraceae</taxon>
        <taxon>Phenylobacterium</taxon>
    </lineage>
</organism>
<dbReference type="PANTHER" id="PTHR33508">
    <property type="entry name" value="UPF0056 MEMBRANE PROTEIN YHCE"/>
    <property type="match status" value="1"/>
</dbReference>
<comment type="caution">
    <text evidence="8">The sequence shown here is derived from an EMBL/GenBank/DDBJ whole genome shotgun (WGS) entry which is preliminary data.</text>
</comment>
<dbReference type="EMBL" id="JBHUEY010000001">
    <property type="protein sequence ID" value="MFD1783412.1"/>
    <property type="molecule type" value="Genomic_DNA"/>
</dbReference>
<evidence type="ECO:0000256" key="1">
    <source>
        <dbReference type="ARBA" id="ARBA00004651"/>
    </source>
</evidence>
<reference evidence="9" key="1">
    <citation type="journal article" date="2019" name="Int. J. Syst. Evol. Microbiol.">
        <title>The Global Catalogue of Microorganisms (GCM) 10K type strain sequencing project: providing services to taxonomists for standard genome sequencing and annotation.</title>
        <authorList>
            <consortium name="The Broad Institute Genomics Platform"/>
            <consortium name="The Broad Institute Genome Sequencing Center for Infectious Disease"/>
            <person name="Wu L."/>
            <person name="Ma J."/>
        </authorList>
    </citation>
    <scope>NUCLEOTIDE SEQUENCE [LARGE SCALE GENOMIC DNA]</scope>
    <source>
        <strain evidence="9">DFY28</strain>
    </source>
</reference>
<keyword evidence="5 7" id="KW-1133">Transmembrane helix</keyword>
<name>A0ABW4N0R1_9CAUL</name>
<sequence>MSQWDFAVNFFIALFALIDPIGNVPLFAAATTGADPRGRRLVAAYIALFVLGFLTFFYFTGLSLLAFFGISLPAFRIAGGVILFLLGLEMAREDFTARFAAVAEGEGDARSWARRRFAGLIVPFGMPLLIGPGAISTVIIYASEARPYGLTGTAIGLGTIAAIALLVLAAFAASHLVGRVLGKIGTSIVVRVLGLILCAMAVQFVMVGIADSTNGVIRADAAAPYAE</sequence>
<dbReference type="Proteomes" id="UP001597237">
    <property type="component" value="Unassembled WGS sequence"/>
</dbReference>
<accession>A0ABW4N0R1</accession>
<evidence type="ECO:0000256" key="3">
    <source>
        <dbReference type="ARBA" id="ARBA00022475"/>
    </source>
</evidence>
<feature type="transmembrane region" description="Helical" evidence="7">
    <location>
        <begin position="6"/>
        <end position="29"/>
    </location>
</feature>
<protein>
    <recommendedName>
        <fullName evidence="7">UPF0056 membrane protein</fullName>
    </recommendedName>
</protein>
<evidence type="ECO:0000313" key="9">
    <source>
        <dbReference type="Proteomes" id="UP001597237"/>
    </source>
</evidence>
<keyword evidence="9" id="KW-1185">Reference proteome</keyword>
<proteinExistence type="inferred from homology"/>
<evidence type="ECO:0000256" key="7">
    <source>
        <dbReference type="RuleBase" id="RU362048"/>
    </source>
</evidence>
<feature type="transmembrane region" description="Helical" evidence="7">
    <location>
        <begin position="188"/>
        <end position="210"/>
    </location>
</feature>
<feature type="transmembrane region" description="Helical" evidence="7">
    <location>
        <begin position="154"/>
        <end position="176"/>
    </location>
</feature>
<keyword evidence="3" id="KW-1003">Cell membrane</keyword>
<feature type="transmembrane region" description="Helical" evidence="7">
    <location>
        <begin position="120"/>
        <end position="142"/>
    </location>
</feature>
<dbReference type="NCBIfam" id="TIGR00427">
    <property type="entry name" value="NAAT family transporter"/>
    <property type="match status" value="1"/>
</dbReference>
<dbReference type="Pfam" id="PF01914">
    <property type="entry name" value="MarC"/>
    <property type="match status" value="1"/>
</dbReference>
<feature type="transmembrane region" description="Helical" evidence="7">
    <location>
        <begin position="65"/>
        <end position="88"/>
    </location>
</feature>
<evidence type="ECO:0000256" key="4">
    <source>
        <dbReference type="ARBA" id="ARBA00022692"/>
    </source>
</evidence>
<keyword evidence="4 7" id="KW-0812">Transmembrane</keyword>
<dbReference type="RefSeq" id="WP_377284045.1">
    <property type="nucleotide sequence ID" value="NZ_JBHRSI010000010.1"/>
</dbReference>
<feature type="transmembrane region" description="Helical" evidence="7">
    <location>
        <begin position="41"/>
        <end position="59"/>
    </location>
</feature>
<dbReference type="InterPro" id="IPR002771">
    <property type="entry name" value="Multi_antbiot-R_MarC"/>
</dbReference>
<dbReference type="PANTHER" id="PTHR33508:SF1">
    <property type="entry name" value="UPF0056 MEMBRANE PROTEIN YHCE"/>
    <property type="match status" value="1"/>
</dbReference>